<comment type="caution">
    <text evidence="1">The sequence shown here is derived from an EMBL/GenBank/DDBJ whole genome shotgun (WGS) entry which is preliminary data.</text>
</comment>
<gene>
    <name evidence="1" type="ORF">OBE_09952</name>
</gene>
<evidence type="ECO:0000313" key="1">
    <source>
        <dbReference type="EMBL" id="EKC58544.1"/>
    </source>
</evidence>
<dbReference type="EMBL" id="AJWZ01006867">
    <property type="protein sequence ID" value="EKC58544.1"/>
    <property type="molecule type" value="Genomic_DNA"/>
</dbReference>
<organism evidence="1">
    <name type="scientific">human gut metagenome</name>
    <dbReference type="NCBI Taxonomy" id="408170"/>
    <lineage>
        <taxon>unclassified sequences</taxon>
        <taxon>metagenomes</taxon>
        <taxon>organismal metagenomes</taxon>
    </lineage>
</organism>
<accession>K1ST06</accession>
<protein>
    <submittedName>
        <fullName evidence="1">Uncharacterized protein</fullName>
    </submittedName>
</protein>
<feature type="non-terminal residue" evidence="1">
    <location>
        <position position="32"/>
    </location>
</feature>
<proteinExistence type="predicted"/>
<name>K1ST06_9ZZZZ</name>
<reference evidence="1" key="1">
    <citation type="journal article" date="2013" name="Environ. Microbiol.">
        <title>Microbiota from the distal guts of lean and obese adolescents exhibit partial functional redundancy besides clear differences in community structure.</title>
        <authorList>
            <person name="Ferrer M."/>
            <person name="Ruiz A."/>
            <person name="Lanza F."/>
            <person name="Haange S.B."/>
            <person name="Oberbach A."/>
            <person name="Till H."/>
            <person name="Bargiela R."/>
            <person name="Campoy C."/>
            <person name="Segura M.T."/>
            <person name="Richter M."/>
            <person name="von Bergen M."/>
            <person name="Seifert J."/>
            <person name="Suarez A."/>
        </authorList>
    </citation>
    <scope>NUCLEOTIDE SEQUENCE</scope>
</reference>
<dbReference type="AlphaFoldDB" id="K1ST06"/>
<sequence length="32" mass="3646">MTKDEYLITDPPLKALTVFAMPMILGSFFQQV</sequence>